<sequence length="992" mass="111774">HKGEFEFAGTYKPNARKPVAHQLLYPHTFILTGHDIDIDTDNVQTTQGRVAAVHRRGPADPADRQTFDEGPSSQREKIDIETHLSNALRRLPEPKLKKNSESDPSINPVSFYGKKPEDSSSAATHTSTHPDAPLALAQLNTMVSDKLSTHVPFSSTYRGLDAIKEKMCSESCGAFVGPMDPMDFLKAFVPPPSAQEGGEQRKMPEVSFKKMSEAKNEFDMYPIYIKICKRLDKDHIMRYYDTHSKTDPRFRSDARTDFCLAERADEFKFKNLVDPFDDKPNKSAYPFESCTKDGKETRGQITAYAAAMLELQFRTFVFSVLIMGEFARLIRWDRSGAIVTRAFNYQEDPEPLAQFLWRYNFLTRAQRGFDESVKVVETTNDTPDQDKAKEELKKYIGSNAGRNPEMFLLRMIPLDVSPPALNKTLPRRASSPSDTSSDRYAPPSDGPSSPSDGVPSPSDGPPSPSVGPSSPSIGPSSPSVRPSSPSVGPPSPLDEPPLPTDEPTVPPATCYYAHEETPDDGWDYYVLAPRMSDRSPFGRATRSLYVYDRFNGQVRHLKDTNRIISPSHTVEHEIIDDLNEKDVKHISTVHAAWDVAPRGECYDSVTPTFCDDERIDPLFAPPDVRHHRARRVYRAYRLITHELGTPLWKFKNWKQVVQAMIDILEGELDCCTLKVFTDIDFPISFVALDGAEQAGWRHRDVSVGNIMICDGHGLLIDWDACQKSAYMNCKDRTRVPDLTGTWQFISMCRLRDVSGRHDARDDLESAFWVLLWLALNFAVHSLTPDDLKDQLKTIFDDCKLLNGHYKGGDRKKLLFKSEFKEQLPVAFSPEGLQHILEKLHGIFGIEPPSKPDVEDMPETRANRKLATYKQALLDYEEDLARLEDSTHIRKTLANALERYNWPSHGPIKHALPPDHNGAQVTPAWMSIRSGSIPARTIVQDLPSFSKPPASGPKVRTKMRRTGESSDSKMVTSYAQVDERKRVGDREGDGEDF</sequence>
<feature type="region of interest" description="Disordered" evidence="1">
    <location>
        <begin position="89"/>
        <end position="129"/>
    </location>
</feature>
<dbReference type="InterPro" id="IPR011009">
    <property type="entry name" value="Kinase-like_dom_sf"/>
</dbReference>
<feature type="non-terminal residue" evidence="3">
    <location>
        <position position="1"/>
    </location>
</feature>
<feature type="compositionally biased region" description="Basic and acidic residues" evidence="1">
    <location>
        <begin position="976"/>
        <end position="986"/>
    </location>
</feature>
<dbReference type="OrthoDB" id="2747778at2759"/>
<feature type="compositionally biased region" description="Basic and acidic residues" evidence="1">
    <location>
        <begin position="90"/>
        <end position="101"/>
    </location>
</feature>
<feature type="domain" description="Fungal-type protein kinase" evidence="2">
    <location>
        <begin position="293"/>
        <end position="380"/>
    </location>
</feature>
<dbReference type="EMBL" id="SEOQ01001608">
    <property type="protein sequence ID" value="TFY51109.1"/>
    <property type="molecule type" value="Genomic_DNA"/>
</dbReference>
<evidence type="ECO:0000256" key="1">
    <source>
        <dbReference type="SAM" id="MobiDB-lite"/>
    </source>
</evidence>
<feature type="region of interest" description="Disordered" evidence="1">
    <location>
        <begin position="53"/>
        <end position="76"/>
    </location>
</feature>
<name>A0A4Y9XRE5_9AGAM</name>
<feature type="compositionally biased region" description="Low complexity" evidence="1">
    <location>
        <begin position="119"/>
        <end position="129"/>
    </location>
</feature>
<protein>
    <recommendedName>
        <fullName evidence="2">Fungal-type protein kinase domain-containing protein</fullName>
    </recommendedName>
</protein>
<feature type="compositionally biased region" description="Basic and acidic residues" evidence="1">
    <location>
        <begin position="57"/>
        <end position="67"/>
    </location>
</feature>
<evidence type="ECO:0000313" key="3">
    <source>
        <dbReference type="EMBL" id="TFY51109.1"/>
    </source>
</evidence>
<dbReference type="InterPro" id="IPR040976">
    <property type="entry name" value="Pkinase_fungal"/>
</dbReference>
<proteinExistence type="predicted"/>
<dbReference type="Proteomes" id="UP000298327">
    <property type="component" value="Unassembled WGS sequence"/>
</dbReference>
<dbReference type="SUPFAM" id="SSF56112">
    <property type="entry name" value="Protein kinase-like (PK-like)"/>
    <property type="match status" value="1"/>
</dbReference>
<gene>
    <name evidence="3" type="ORF">EVG20_g11163</name>
</gene>
<comment type="caution">
    <text evidence="3">The sequence shown here is derived from an EMBL/GenBank/DDBJ whole genome shotgun (WGS) entry which is preliminary data.</text>
</comment>
<dbReference type="Pfam" id="PF17667">
    <property type="entry name" value="Pkinase_fungal"/>
    <property type="match status" value="2"/>
</dbReference>
<accession>A0A4Y9XRE5</accession>
<keyword evidence="4" id="KW-1185">Reference proteome</keyword>
<dbReference type="PANTHER" id="PTHR38248:SF2">
    <property type="entry name" value="FUNK1 11"/>
    <property type="match status" value="1"/>
</dbReference>
<dbReference type="PANTHER" id="PTHR38248">
    <property type="entry name" value="FUNK1 6"/>
    <property type="match status" value="1"/>
</dbReference>
<organism evidence="3 4">
    <name type="scientific">Dentipellis fragilis</name>
    <dbReference type="NCBI Taxonomy" id="205917"/>
    <lineage>
        <taxon>Eukaryota</taxon>
        <taxon>Fungi</taxon>
        <taxon>Dikarya</taxon>
        <taxon>Basidiomycota</taxon>
        <taxon>Agaricomycotina</taxon>
        <taxon>Agaricomycetes</taxon>
        <taxon>Russulales</taxon>
        <taxon>Hericiaceae</taxon>
        <taxon>Dentipellis</taxon>
    </lineage>
</organism>
<evidence type="ECO:0000313" key="4">
    <source>
        <dbReference type="Proteomes" id="UP000298327"/>
    </source>
</evidence>
<feature type="region of interest" description="Disordered" evidence="1">
    <location>
        <begin position="418"/>
        <end position="512"/>
    </location>
</feature>
<dbReference type="STRING" id="205917.A0A4Y9XRE5"/>
<feature type="domain" description="Fungal-type protein kinase" evidence="2">
    <location>
        <begin position="692"/>
        <end position="773"/>
    </location>
</feature>
<evidence type="ECO:0000259" key="2">
    <source>
        <dbReference type="Pfam" id="PF17667"/>
    </source>
</evidence>
<feature type="compositionally biased region" description="Pro residues" evidence="1">
    <location>
        <begin position="487"/>
        <end position="506"/>
    </location>
</feature>
<dbReference type="Gene3D" id="1.10.510.10">
    <property type="entry name" value="Transferase(Phosphotransferase) domain 1"/>
    <property type="match status" value="1"/>
</dbReference>
<feature type="compositionally biased region" description="Low complexity" evidence="1">
    <location>
        <begin position="442"/>
        <end position="457"/>
    </location>
</feature>
<feature type="region of interest" description="Disordered" evidence="1">
    <location>
        <begin position="941"/>
        <end position="992"/>
    </location>
</feature>
<dbReference type="AlphaFoldDB" id="A0A4Y9XRE5"/>
<reference evidence="3 4" key="1">
    <citation type="submission" date="2019-02" db="EMBL/GenBank/DDBJ databases">
        <title>Genome sequencing of the rare red list fungi Dentipellis fragilis.</title>
        <authorList>
            <person name="Buettner E."/>
            <person name="Kellner H."/>
        </authorList>
    </citation>
    <scope>NUCLEOTIDE SEQUENCE [LARGE SCALE GENOMIC DNA]</scope>
    <source>
        <strain evidence="3 4">DSM 105465</strain>
    </source>
</reference>
<feature type="compositionally biased region" description="Low complexity" evidence="1">
    <location>
        <begin position="466"/>
        <end position="486"/>
    </location>
</feature>